<dbReference type="GO" id="GO:0140492">
    <property type="term" value="F:metal-dependent deubiquitinase activity"/>
    <property type="evidence" value="ECO:0007669"/>
    <property type="project" value="InterPro"/>
</dbReference>
<proteinExistence type="inferred from homology"/>
<keyword evidence="4" id="KW-0479">Metal-binding</keyword>
<dbReference type="GO" id="GO:0016020">
    <property type="term" value="C:membrane"/>
    <property type="evidence" value="ECO:0007669"/>
    <property type="project" value="TreeGrafter"/>
</dbReference>
<feature type="compositionally biased region" description="Basic and acidic residues" evidence="9">
    <location>
        <begin position="251"/>
        <end position="301"/>
    </location>
</feature>
<keyword evidence="8" id="KW-0482">Metalloprotease</keyword>
<keyword evidence="3" id="KW-0645">Protease</keyword>
<dbReference type="PROSITE" id="PS50249">
    <property type="entry name" value="MPN"/>
    <property type="match status" value="1"/>
</dbReference>
<evidence type="ECO:0000256" key="3">
    <source>
        <dbReference type="ARBA" id="ARBA00022670"/>
    </source>
</evidence>
<feature type="region of interest" description="Disordered" evidence="9">
    <location>
        <begin position="134"/>
        <end position="320"/>
    </location>
</feature>
<dbReference type="InterPro" id="IPR037518">
    <property type="entry name" value="MPN"/>
</dbReference>
<evidence type="ECO:0000313" key="12">
    <source>
        <dbReference type="Proteomes" id="UP001195769"/>
    </source>
</evidence>
<dbReference type="SMART" id="SM00232">
    <property type="entry name" value="JAB_MPN"/>
    <property type="match status" value="1"/>
</dbReference>
<dbReference type="AlphaFoldDB" id="A0AAD4DYT8"/>
<dbReference type="Proteomes" id="UP001195769">
    <property type="component" value="Unassembled WGS sequence"/>
</dbReference>
<feature type="compositionally biased region" description="Polar residues" evidence="9">
    <location>
        <begin position="440"/>
        <end position="451"/>
    </location>
</feature>
<dbReference type="PANTHER" id="PTHR12947">
    <property type="entry name" value="AMSH-LIKE PROTEASE"/>
    <property type="match status" value="1"/>
</dbReference>
<evidence type="ECO:0000256" key="9">
    <source>
        <dbReference type="SAM" id="MobiDB-lite"/>
    </source>
</evidence>
<feature type="region of interest" description="Disordered" evidence="9">
    <location>
        <begin position="440"/>
        <end position="482"/>
    </location>
</feature>
<feature type="compositionally biased region" description="Polar residues" evidence="9">
    <location>
        <begin position="228"/>
        <end position="246"/>
    </location>
</feature>
<evidence type="ECO:0000313" key="11">
    <source>
        <dbReference type="EMBL" id="KAG1896604.1"/>
    </source>
</evidence>
<organism evidence="11 12">
    <name type="scientific">Suillus fuscotomentosus</name>
    <dbReference type="NCBI Taxonomy" id="1912939"/>
    <lineage>
        <taxon>Eukaryota</taxon>
        <taxon>Fungi</taxon>
        <taxon>Dikarya</taxon>
        <taxon>Basidiomycota</taxon>
        <taxon>Agaricomycotina</taxon>
        <taxon>Agaricomycetes</taxon>
        <taxon>Agaricomycetidae</taxon>
        <taxon>Boletales</taxon>
        <taxon>Suillineae</taxon>
        <taxon>Suillaceae</taxon>
        <taxon>Suillus</taxon>
    </lineage>
</organism>
<evidence type="ECO:0000256" key="6">
    <source>
        <dbReference type="ARBA" id="ARBA00022801"/>
    </source>
</evidence>
<dbReference type="GO" id="GO:0070536">
    <property type="term" value="P:protein K63-linked deubiquitination"/>
    <property type="evidence" value="ECO:0007669"/>
    <property type="project" value="InterPro"/>
</dbReference>
<keyword evidence="7" id="KW-0862">Zinc</keyword>
<evidence type="ECO:0000256" key="8">
    <source>
        <dbReference type="ARBA" id="ARBA00023049"/>
    </source>
</evidence>
<reference evidence="11" key="1">
    <citation type="journal article" date="2020" name="New Phytol.">
        <title>Comparative genomics reveals dynamic genome evolution in host specialist ectomycorrhizal fungi.</title>
        <authorList>
            <person name="Lofgren L.A."/>
            <person name="Nguyen N.H."/>
            <person name="Vilgalys R."/>
            <person name="Ruytinx J."/>
            <person name="Liao H.L."/>
            <person name="Branco S."/>
            <person name="Kuo A."/>
            <person name="LaButti K."/>
            <person name="Lipzen A."/>
            <person name="Andreopoulos W."/>
            <person name="Pangilinan J."/>
            <person name="Riley R."/>
            <person name="Hundley H."/>
            <person name="Na H."/>
            <person name="Barry K."/>
            <person name="Grigoriev I.V."/>
            <person name="Stajich J.E."/>
            <person name="Kennedy P.G."/>
        </authorList>
    </citation>
    <scope>NUCLEOTIDE SEQUENCE</scope>
    <source>
        <strain evidence="11">FC203</strain>
    </source>
</reference>
<dbReference type="Gene3D" id="1.20.58.80">
    <property type="entry name" value="Phosphotransferase system, lactose/cellobiose-type IIA subunit"/>
    <property type="match status" value="1"/>
</dbReference>
<feature type="compositionally biased region" description="Basic and acidic residues" evidence="9">
    <location>
        <begin position="173"/>
        <end position="193"/>
    </location>
</feature>
<evidence type="ECO:0000256" key="5">
    <source>
        <dbReference type="ARBA" id="ARBA00022786"/>
    </source>
</evidence>
<name>A0AAD4DYT8_9AGAM</name>
<comment type="cofactor">
    <cofactor evidence="1">
        <name>Zn(2+)</name>
        <dbReference type="ChEBI" id="CHEBI:29105"/>
    </cofactor>
</comment>
<dbReference type="EMBL" id="JABBWK010000054">
    <property type="protein sequence ID" value="KAG1896604.1"/>
    <property type="molecule type" value="Genomic_DNA"/>
</dbReference>
<dbReference type="SUPFAM" id="SSF102712">
    <property type="entry name" value="JAB1/MPN domain"/>
    <property type="match status" value="1"/>
</dbReference>
<evidence type="ECO:0000256" key="7">
    <source>
        <dbReference type="ARBA" id="ARBA00022833"/>
    </source>
</evidence>
<dbReference type="GeneID" id="64659424"/>
<keyword evidence="6" id="KW-0378">Hydrolase</keyword>
<dbReference type="PANTHER" id="PTHR12947:SF13">
    <property type="entry name" value="FI19924P1"/>
    <property type="match status" value="1"/>
</dbReference>
<dbReference type="CDD" id="cd08066">
    <property type="entry name" value="MPN_AMSH_like"/>
    <property type="match status" value="1"/>
</dbReference>
<feature type="region of interest" description="Disordered" evidence="9">
    <location>
        <begin position="1"/>
        <end position="25"/>
    </location>
</feature>
<feature type="compositionally biased region" description="Low complexity" evidence="9">
    <location>
        <begin position="218"/>
        <end position="227"/>
    </location>
</feature>
<accession>A0AAD4DYT8</accession>
<evidence type="ECO:0000256" key="4">
    <source>
        <dbReference type="ARBA" id="ARBA00022723"/>
    </source>
</evidence>
<feature type="compositionally biased region" description="Polar residues" evidence="9">
    <location>
        <begin position="340"/>
        <end position="353"/>
    </location>
</feature>
<comment type="similarity">
    <text evidence="2">Belongs to the peptidase M67C family.</text>
</comment>
<comment type="caution">
    <text evidence="11">The sequence shown here is derived from an EMBL/GenBank/DDBJ whole genome shotgun (WGS) entry which is preliminary data.</text>
</comment>
<evidence type="ECO:0000256" key="1">
    <source>
        <dbReference type="ARBA" id="ARBA00001947"/>
    </source>
</evidence>
<evidence type="ECO:0000256" key="2">
    <source>
        <dbReference type="ARBA" id="ARBA00010981"/>
    </source>
</evidence>
<dbReference type="GO" id="GO:0061578">
    <property type="term" value="F:K63-linked deubiquitinase activity"/>
    <property type="evidence" value="ECO:0007669"/>
    <property type="project" value="InterPro"/>
</dbReference>
<feature type="region of interest" description="Disordered" evidence="9">
    <location>
        <begin position="340"/>
        <end position="359"/>
    </location>
</feature>
<dbReference type="GO" id="GO:0046872">
    <property type="term" value="F:metal ion binding"/>
    <property type="evidence" value="ECO:0007669"/>
    <property type="project" value="UniProtKB-KW"/>
</dbReference>
<dbReference type="RefSeq" id="XP_041222180.1">
    <property type="nucleotide sequence ID" value="XM_041365126.1"/>
</dbReference>
<dbReference type="Gene3D" id="3.40.140.10">
    <property type="entry name" value="Cytidine Deaminase, domain 2"/>
    <property type="match status" value="1"/>
</dbReference>
<gene>
    <name evidence="11" type="ORF">F5891DRAFT_1150493</name>
</gene>
<dbReference type="Pfam" id="PF01398">
    <property type="entry name" value="JAB"/>
    <property type="match status" value="1"/>
</dbReference>
<evidence type="ECO:0000259" key="10">
    <source>
        <dbReference type="PROSITE" id="PS50249"/>
    </source>
</evidence>
<keyword evidence="12" id="KW-1185">Reference proteome</keyword>
<dbReference type="InterPro" id="IPR000555">
    <property type="entry name" value="JAMM/MPN+_dom"/>
</dbReference>
<dbReference type="GO" id="GO:0005768">
    <property type="term" value="C:endosome"/>
    <property type="evidence" value="ECO:0007669"/>
    <property type="project" value="TreeGrafter"/>
</dbReference>
<protein>
    <recommendedName>
        <fullName evidence="10">MPN domain-containing protein</fullName>
    </recommendedName>
</protein>
<sequence>MSSPYANVPRPSPRPSPSSRRPSTIAELSERALSNLWDPSKGLKQWLKKADGFRKAGRAYTEAGELEEAFMEYAKSATIILEKLPMHKEYYTLLSPTQRHNLGLNGQQILLDLGEIKPIIVDRYERWRMQNIEYSRPSSSTGPPEGSRHTEYRRQDDGRRSPFDDSGWLAQEAVRRDAERKREEKRRGDEARYSMRSVETQPPRLQIDTGSKKKEDALAAARRAANAQLSDPTYYNREGTPSSPVTPVSAVEKRREHDEFRKHEDRRRDEQDEVRRRRRREQEGILKRQEEAEFAAREARRSVVPSPMLAPSAGGSQRSSFMDPQFYEDVAPLLMPIESPTRNRATTPTSLKTPSYPAPVTTTSPIPPDGHIQYPELMSQHQLKQGYAPSLQSMFNYPTLKPTNLVRSSLLFVPESSQLSTNQLPDPSVVVLPSQPASYPYSQNTTRSTSDVYFDSASPYSSLSRAPQAAPPPPPAPVRHIDGDRYRTASQESARITRKASDPVQVPDLKTVSLPRECLPRFLSIASLNTARNRETCGLLLGKDKGNKFTVTTLLIPRQHSTSDTCTMDEEELVLQFTEERSLITLGWIHTHPSQSCFMSSVDLHTHSGFQRMLPESFAVVCAPKFSPNFGIFRLTDPPGLQTILDCNVKEAFHPHPEVPIYTHTDKGHVQMKDYPAGDRGSAMMRRRFPDFYL</sequence>
<keyword evidence="5" id="KW-0833">Ubl conjugation pathway</keyword>
<dbReference type="GO" id="GO:0006508">
    <property type="term" value="P:proteolysis"/>
    <property type="evidence" value="ECO:0007669"/>
    <property type="project" value="UniProtKB-KW"/>
</dbReference>
<dbReference type="InterPro" id="IPR044098">
    <property type="entry name" value="STAMBP/STALP-like_MPN"/>
</dbReference>
<feature type="domain" description="MPN" evidence="10">
    <location>
        <begin position="511"/>
        <end position="641"/>
    </location>
</feature>
<feature type="compositionally biased region" description="Basic and acidic residues" evidence="9">
    <location>
        <begin position="146"/>
        <end position="163"/>
    </location>
</feature>